<keyword evidence="7" id="KW-1185">Reference proteome</keyword>
<evidence type="ECO:0000256" key="1">
    <source>
        <dbReference type="ARBA" id="ARBA00022714"/>
    </source>
</evidence>
<dbReference type="Proteomes" id="UP000032266">
    <property type="component" value="Chromosome"/>
</dbReference>
<evidence type="ECO:0000256" key="4">
    <source>
        <dbReference type="ARBA" id="ARBA00023014"/>
    </source>
</evidence>
<feature type="domain" description="Rieske" evidence="5">
    <location>
        <begin position="7"/>
        <end position="40"/>
    </location>
</feature>
<keyword evidence="1" id="KW-0001">2Fe-2S</keyword>
<dbReference type="STRING" id="1445510.YC6258_03657"/>
<dbReference type="HOGENOM" id="CLU_2954066_0_0_6"/>
<dbReference type="GO" id="GO:0051213">
    <property type="term" value="F:dioxygenase activity"/>
    <property type="evidence" value="ECO:0007669"/>
    <property type="project" value="UniProtKB-KW"/>
</dbReference>
<evidence type="ECO:0000256" key="3">
    <source>
        <dbReference type="ARBA" id="ARBA00023004"/>
    </source>
</evidence>
<dbReference type="AlphaFoldDB" id="A0A0C5VQL5"/>
<reference evidence="6 7" key="1">
    <citation type="submission" date="2014-01" db="EMBL/GenBank/DDBJ databases">
        <title>Full genme sequencing of cellulolytic bacterium Gynuella sunshinyii YC6258T gen. nov., sp. nov.</title>
        <authorList>
            <person name="Khan H."/>
            <person name="Chung E.J."/>
            <person name="Chung Y.R."/>
        </authorList>
    </citation>
    <scope>NUCLEOTIDE SEQUENCE [LARGE SCALE GENOMIC DNA]</scope>
    <source>
        <strain evidence="6 7">YC6258</strain>
    </source>
</reference>
<dbReference type="InterPro" id="IPR017941">
    <property type="entry name" value="Rieske_2Fe-2S"/>
</dbReference>
<protein>
    <submittedName>
        <fullName evidence="6">Ferredoxin subunit of nitrite reductase and ring-hydroxylating dioxygenase</fullName>
    </submittedName>
</protein>
<gene>
    <name evidence="6" type="ORF">YC6258_03657</name>
</gene>
<dbReference type="EMBL" id="CP007142">
    <property type="protein sequence ID" value="AJQ95693.1"/>
    <property type="molecule type" value="Genomic_DNA"/>
</dbReference>
<dbReference type="KEGG" id="gsn:YC6258_03657"/>
<dbReference type="Pfam" id="PF00355">
    <property type="entry name" value="Rieske"/>
    <property type="match status" value="1"/>
</dbReference>
<evidence type="ECO:0000259" key="5">
    <source>
        <dbReference type="Pfam" id="PF00355"/>
    </source>
</evidence>
<keyword evidence="6" id="KW-0223">Dioxygenase</keyword>
<keyword evidence="2" id="KW-0479">Metal-binding</keyword>
<keyword evidence="3" id="KW-0408">Iron</keyword>
<dbReference type="GO" id="GO:0051537">
    <property type="term" value="F:2 iron, 2 sulfur cluster binding"/>
    <property type="evidence" value="ECO:0007669"/>
    <property type="project" value="InterPro"/>
</dbReference>
<keyword evidence="4" id="KW-0411">Iron-sulfur</keyword>
<dbReference type="InterPro" id="IPR036922">
    <property type="entry name" value="Rieske_2Fe-2S_sf"/>
</dbReference>
<evidence type="ECO:0000256" key="2">
    <source>
        <dbReference type="ARBA" id="ARBA00022723"/>
    </source>
</evidence>
<proteinExistence type="predicted"/>
<sequence>MAWRRDGYMSSDGTVIVCHVHGARFEPHSGLCIYGPCRGKQLERVDLIEEADGQLFIRQ</sequence>
<evidence type="ECO:0000313" key="7">
    <source>
        <dbReference type="Proteomes" id="UP000032266"/>
    </source>
</evidence>
<accession>A0A0C5VQL5</accession>
<evidence type="ECO:0000313" key="6">
    <source>
        <dbReference type="EMBL" id="AJQ95693.1"/>
    </source>
</evidence>
<keyword evidence="6" id="KW-0560">Oxidoreductase</keyword>
<organism evidence="6 7">
    <name type="scientific">Gynuella sunshinyii YC6258</name>
    <dbReference type="NCBI Taxonomy" id="1445510"/>
    <lineage>
        <taxon>Bacteria</taxon>
        <taxon>Pseudomonadati</taxon>
        <taxon>Pseudomonadota</taxon>
        <taxon>Gammaproteobacteria</taxon>
        <taxon>Oceanospirillales</taxon>
        <taxon>Saccharospirillaceae</taxon>
        <taxon>Gynuella</taxon>
    </lineage>
</organism>
<dbReference type="SUPFAM" id="SSF50022">
    <property type="entry name" value="ISP domain"/>
    <property type="match status" value="1"/>
</dbReference>
<dbReference type="Gene3D" id="2.102.10.10">
    <property type="entry name" value="Rieske [2Fe-2S] iron-sulphur domain"/>
    <property type="match status" value="1"/>
</dbReference>
<name>A0A0C5VQL5_9GAMM</name>